<keyword evidence="2" id="KW-1185">Reference proteome</keyword>
<evidence type="ECO:0008006" key="3">
    <source>
        <dbReference type="Google" id="ProtNLM"/>
    </source>
</evidence>
<dbReference type="Proteomes" id="UP001159427">
    <property type="component" value="Unassembled WGS sequence"/>
</dbReference>
<name>A0ABN8QH61_9CNID</name>
<reference evidence="1 2" key="1">
    <citation type="submission" date="2022-05" db="EMBL/GenBank/DDBJ databases">
        <authorList>
            <consortium name="Genoscope - CEA"/>
            <person name="William W."/>
        </authorList>
    </citation>
    <scope>NUCLEOTIDE SEQUENCE [LARGE SCALE GENOMIC DNA]</scope>
</reference>
<protein>
    <recommendedName>
        <fullName evidence="3">Reverse transcriptase domain-containing protein</fullName>
    </recommendedName>
</protein>
<dbReference type="EMBL" id="CALNXI010001314">
    <property type="protein sequence ID" value="CAH3164509.1"/>
    <property type="molecule type" value="Genomic_DNA"/>
</dbReference>
<gene>
    <name evidence="1" type="ORF">PEVE_00004980</name>
</gene>
<proteinExistence type="predicted"/>
<evidence type="ECO:0000313" key="2">
    <source>
        <dbReference type="Proteomes" id="UP001159427"/>
    </source>
</evidence>
<accession>A0ABN8QH61</accession>
<sequence>VNYGPSAEQILLTLVGEHEMLWGKENEMLIYFVLVAMPCVQVTRVGVLVSAPLYLNGGIPQGTKLGLVLFAVVVNDLVQSWGVHIKFVDDLAVLEVVPRNSPSLL</sequence>
<feature type="non-terminal residue" evidence="1">
    <location>
        <position position="1"/>
    </location>
</feature>
<organism evidence="1 2">
    <name type="scientific">Porites evermanni</name>
    <dbReference type="NCBI Taxonomy" id="104178"/>
    <lineage>
        <taxon>Eukaryota</taxon>
        <taxon>Metazoa</taxon>
        <taxon>Cnidaria</taxon>
        <taxon>Anthozoa</taxon>
        <taxon>Hexacorallia</taxon>
        <taxon>Scleractinia</taxon>
        <taxon>Fungiina</taxon>
        <taxon>Poritidae</taxon>
        <taxon>Porites</taxon>
    </lineage>
</organism>
<evidence type="ECO:0000313" key="1">
    <source>
        <dbReference type="EMBL" id="CAH3164509.1"/>
    </source>
</evidence>
<comment type="caution">
    <text evidence="1">The sequence shown here is derived from an EMBL/GenBank/DDBJ whole genome shotgun (WGS) entry which is preliminary data.</text>
</comment>